<evidence type="ECO:0000313" key="2">
    <source>
        <dbReference type="Proteomes" id="UP000600080"/>
    </source>
</evidence>
<dbReference type="Proteomes" id="UP000600080">
    <property type="component" value="Unassembled WGS sequence"/>
</dbReference>
<sequence>MLVQAPHTRFEVLLLVVDGDHHIQHGRDLTEPQMLTGRQGTQLRAGRLCRHAEDTRGLRCHAGVVNLCLGYEWAAGGAFGGAGGSAGGRAGA</sequence>
<reference evidence="2" key="1">
    <citation type="journal article" date="2019" name="Int. J. Syst. Evol. Microbiol.">
        <title>The Global Catalogue of Microorganisms (GCM) 10K type strain sequencing project: providing services to taxonomists for standard genome sequencing and annotation.</title>
        <authorList>
            <consortium name="The Broad Institute Genomics Platform"/>
            <consortium name="The Broad Institute Genome Sequencing Center for Infectious Disease"/>
            <person name="Wu L."/>
            <person name="Ma J."/>
        </authorList>
    </citation>
    <scope>NUCLEOTIDE SEQUENCE [LARGE SCALE GENOMIC DNA]</scope>
    <source>
        <strain evidence="2">CGMCC 4.7323</strain>
    </source>
</reference>
<gene>
    <name evidence="1" type="ORF">GCM10012285_64030</name>
</gene>
<dbReference type="EMBL" id="BMND01000051">
    <property type="protein sequence ID" value="GGN63232.1"/>
    <property type="molecule type" value="Genomic_DNA"/>
</dbReference>
<proteinExistence type="predicted"/>
<organism evidence="1 2">
    <name type="scientific">Streptomyces kronopolitis</name>
    <dbReference type="NCBI Taxonomy" id="1612435"/>
    <lineage>
        <taxon>Bacteria</taxon>
        <taxon>Bacillati</taxon>
        <taxon>Actinomycetota</taxon>
        <taxon>Actinomycetes</taxon>
        <taxon>Kitasatosporales</taxon>
        <taxon>Streptomycetaceae</taxon>
        <taxon>Streptomyces</taxon>
    </lineage>
</organism>
<protein>
    <submittedName>
        <fullName evidence="1">Uncharacterized protein</fullName>
    </submittedName>
</protein>
<evidence type="ECO:0000313" key="1">
    <source>
        <dbReference type="EMBL" id="GGN63232.1"/>
    </source>
</evidence>
<comment type="caution">
    <text evidence="1">The sequence shown here is derived from an EMBL/GenBank/DDBJ whole genome shotgun (WGS) entry which is preliminary data.</text>
</comment>
<accession>A0ABQ2K3Y1</accession>
<keyword evidence="2" id="KW-1185">Reference proteome</keyword>
<name>A0ABQ2K3Y1_9ACTN</name>